<evidence type="ECO:0000313" key="3">
    <source>
        <dbReference type="EMBL" id="CBY20601.1"/>
    </source>
</evidence>
<evidence type="ECO:0000256" key="2">
    <source>
        <dbReference type="SAM" id="MobiDB-lite"/>
    </source>
</evidence>
<protein>
    <recommendedName>
        <fullName evidence="5">Spermatogenesis-associated protein 17</fullName>
    </recommendedName>
</protein>
<sequence>MSHYLSSLDDYDIIQQIYEFGLDAEKRRFIEFFMATKLQRWWREVRSRKRRQNTVEAARTVGRFLATLKAKKAMMRKIKSTVHQDQRRYFDSKIVKFQALWRGYASRKNVFSYYQRKSDLKNLEIINEKTLRNLDQYKILLKLQEAETAMEKSKIKPECTKVQKPNYEPVNYITCTSTKIVDAKNLNHTKKRCKIIPTCMINVFEEKEKKASVQLKPVKPRGRPKGPFRSEQAVDAQKSRPSSPTLRVATPFDLQEESKRFEKKMKRITRIQDPMNFTTEKTSYERTLWGLTSYNPRDFTSSSLREEYIDEMRPKFRSQVPNIELFDRVGRSYDER</sequence>
<keyword evidence="4" id="KW-1185">Reference proteome</keyword>
<dbReference type="EMBL" id="FN653015">
    <property type="protein sequence ID" value="CBY20601.1"/>
    <property type="molecule type" value="Genomic_DNA"/>
</dbReference>
<keyword evidence="1" id="KW-0175">Coiled coil</keyword>
<proteinExistence type="predicted"/>
<dbReference type="OrthoDB" id="190375at2759"/>
<organism evidence="3">
    <name type="scientific">Oikopleura dioica</name>
    <name type="common">Tunicate</name>
    <dbReference type="NCBI Taxonomy" id="34765"/>
    <lineage>
        <taxon>Eukaryota</taxon>
        <taxon>Metazoa</taxon>
        <taxon>Chordata</taxon>
        <taxon>Tunicata</taxon>
        <taxon>Appendicularia</taxon>
        <taxon>Copelata</taxon>
        <taxon>Oikopleuridae</taxon>
        <taxon>Oikopleura</taxon>
    </lineage>
</organism>
<evidence type="ECO:0000256" key="1">
    <source>
        <dbReference type="SAM" id="Coils"/>
    </source>
</evidence>
<evidence type="ECO:0000313" key="4">
    <source>
        <dbReference type="Proteomes" id="UP000001307"/>
    </source>
</evidence>
<accession>E4WS68</accession>
<dbReference type="Proteomes" id="UP000001307">
    <property type="component" value="Unassembled WGS sequence"/>
</dbReference>
<evidence type="ECO:0008006" key="5">
    <source>
        <dbReference type="Google" id="ProtNLM"/>
    </source>
</evidence>
<reference evidence="3" key="1">
    <citation type="journal article" date="2010" name="Science">
        <title>Plasticity of animal genome architecture unmasked by rapid evolution of a pelagic tunicate.</title>
        <authorList>
            <person name="Denoeud F."/>
            <person name="Henriet S."/>
            <person name="Mungpakdee S."/>
            <person name="Aury J.M."/>
            <person name="Da Silva C."/>
            <person name="Brinkmann H."/>
            <person name="Mikhaleva J."/>
            <person name="Olsen L.C."/>
            <person name="Jubin C."/>
            <person name="Canestro C."/>
            <person name="Bouquet J.M."/>
            <person name="Danks G."/>
            <person name="Poulain J."/>
            <person name="Campsteijn C."/>
            <person name="Adamski M."/>
            <person name="Cross I."/>
            <person name="Yadetie F."/>
            <person name="Muffato M."/>
            <person name="Louis A."/>
            <person name="Butcher S."/>
            <person name="Tsagkogeorga G."/>
            <person name="Konrad A."/>
            <person name="Singh S."/>
            <person name="Jensen M.F."/>
            <person name="Cong E.H."/>
            <person name="Eikeseth-Otteraa H."/>
            <person name="Noel B."/>
            <person name="Anthouard V."/>
            <person name="Porcel B.M."/>
            <person name="Kachouri-Lafond R."/>
            <person name="Nishino A."/>
            <person name="Ugolini M."/>
            <person name="Chourrout P."/>
            <person name="Nishida H."/>
            <person name="Aasland R."/>
            <person name="Huzurbazar S."/>
            <person name="Westhof E."/>
            <person name="Delsuc F."/>
            <person name="Lehrach H."/>
            <person name="Reinhardt R."/>
            <person name="Weissenbach J."/>
            <person name="Roy S.W."/>
            <person name="Artiguenave F."/>
            <person name="Postlethwait J.H."/>
            <person name="Manak J.R."/>
            <person name="Thompson E.M."/>
            <person name="Jaillon O."/>
            <person name="Du Pasquier L."/>
            <person name="Boudinot P."/>
            <person name="Liberles D.A."/>
            <person name="Volff J.N."/>
            <person name="Philippe H."/>
            <person name="Lenhard B."/>
            <person name="Roest Crollius H."/>
            <person name="Wincker P."/>
            <person name="Chourrout D."/>
        </authorList>
    </citation>
    <scope>NUCLEOTIDE SEQUENCE [LARGE SCALE GENOMIC DNA]</scope>
</reference>
<gene>
    <name evidence="3" type="ORF">GSOID_T00000602001</name>
</gene>
<dbReference type="InParanoid" id="E4WS68"/>
<dbReference type="Pfam" id="PF00612">
    <property type="entry name" value="IQ"/>
    <property type="match status" value="1"/>
</dbReference>
<feature type="coiled-coil region" evidence="1">
    <location>
        <begin position="120"/>
        <end position="147"/>
    </location>
</feature>
<name>E4WS68_OIKDI</name>
<dbReference type="AlphaFoldDB" id="E4WS68"/>
<dbReference type="InterPro" id="IPR000048">
    <property type="entry name" value="IQ_motif_EF-hand-BS"/>
</dbReference>
<feature type="region of interest" description="Disordered" evidence="2">
    <location>
        <begin position="214"/>
        <end position="246"/>
    </location>
</feature>
<dbReference type="PROSITE" id="PS50096">
    <property type="entry name" value="IQ"/>
    <property type="match status" value="1"/>
</dbReference>